<keyword evidence="3" id="KW-0547">Nucleotide-binding</keyword>
<proteinExistence type="inferred from homology"/>
<gene>
    <name evidence="6" type="primary">ssuB</name>
    <name evidence="6" type="ORF">ERS008555_00459</name>
</gene>
<dbReference type="RefSeq" id="WP_049616011.1">
    <property type="nucleotide sequence ID" value="NZ_CABIHU010000014.1"/>
</dbReference>
<reference evidence="6 7" key="1">
    <citation type="submission" date="2015-03" db="EMBL/GenBank/DDBJ databases">
        <authorList>
            <person name="Murphy D."/>
        </authorList>
    </citation>
    <scope>NUCLEOTIDE SEQUENCE [LARGE SCALE GENOMIC DNA]</scope>
    <source>
        <strain evidence="6 7">68/02</strain>
    </source>
</reference>
<evidence type="ECO:0000256" key="3">
    <source>
        <dbReference type="ARBA" id="ARBA00022741"/>
    </source>
</evidence>
<dbReference type="InterPro" id="IPR003439">
    <property type="entry name" value="ABC_transporter-like_ATP-bd"/>
</dbReference>
<dbReference type="STRING" id="29485.CH64_2157"/>
<organism evidence="6 7">
    <name type="scientific">Yersinia rohdei</name>
    <dbReference type="NCBI Taxonomy" id="29485"/>
    <lineage>
        <taxon>Bacteria</taxon>
        <taxon>Pseudomonadati</taxon>
        <taxon>Pseudomonadota</taxon>
        <taxon>Gammaproteobacteria</taxon>
        <taxon>Enterobacterales</taxon>
        <taxon>Yersiniaceae</taxon>
        <taxon>Yersinia</taxon>
    </lineage>
</organism>
<dbReference type="EMBL" id="CTKE01000002">
    <property type="protein sequence ID" value="CQI88127.1"/>
    <property type="molecule type" value="Genomic_DNA"/>
</dbReference>
<dbReference type="PANTHER" id="PTHR42788:SF13">
    <property type="entry name" value="ALIPHATIC SULFONATES IMPORT ATP-BINDING PROTEIN SSUB"/>
    <property type="match status" value="1"/>
</dbReference>
<dbReference type="EC" id="3.6.3.-" evidence="6"/>
<protein>
    <submittedName>
        <fullName evidence="6">ABC transporter ATP-binding protein</fullName>
        <ecNumber evidence="6">3.6.3.-</ecNumber>
    </submittedName>
</protein>
<dbReference type="Proteomes" id="UP000042054">
    <property type="component" value="Unassembled WGS sequence"/>
</dbReference>
<dbReference type="InterPro" id="IPR017871">
    <property type="entry name" value="ABC_transporter-like_CS"/>
</dbReference>
<evidence type="ECO:0000259" key="5">
    <source>
        <dbReference type="PROSITE" id="PS50893"/>
    </source>
</evidence>
<dbReference type="SUPFAM" id="SSF52540">
    <property type="entry name" value="P-loop containing nucleoside triphosphate hydrolases"/>
    <property type="match status" value="1"/>
</dbReference>
<evidence type="ECO:0000256" key="1">
    <source>
        <dbReference type="ARBA" id="ARBA00005417"/>
    </source>
</evidence>
<keyword evidence="2" id="KW-0813">Transport</keyword>
<dbReference type="InterPro" id="IPR027417">
    <property type="entry name" value="P-loop_NTPase"/>
</dbReference>
<dbReference type="PROSITE" id="PS00211">
    <property type="entry name" value="ABC_TRANSPORTER_1"/>
    <property type="match status" value="1"/>
</dbReference>
<dbReference type="CDD" id="cd03293">
    <property type="entry name" value="ABC_NrtD_SsuB_transporters"/>
    <property type="match status" value="1"/>
</dbReference>
<dbReference type="AlphaFoldDB" id="A0A0U1HNL3"/>
<keyword evidence="6" id="KW-0378">Hydrolase</keyword>
<dbReference type="Gene3D" id="3.40.50.300">
    <property type="entry name" value="P-loop containing nucleotide triphosphate hydrolases"/>
    <property type="match status" value="1"/>
</dbReference>
<dbReference type="PANTHER" id="PTHR42788">
    <property type="entry name" value="TAURINE IMPORT ATP-BINDING PROTEIN-RELATED"/>
    <property type="match status" value="1"/>
</dbReference>
<feature type="domain" description="ABC transporter" evidence="5">
    <location>
        <begin position="13"/>
        <end position="239"/>
    </location>
</feature>
<dbReference type="InterPro" id="IPR050166">
    <property type="entry name" value="ABC_transporter_ATP-bind"/>
</dbReference>
<comment type="similarity">
    <text evidence="1">Belongs to the ABC transporter superfamily.</text>
</comment>
<keyword evidence="4 6" id="KW-0067">ATP-binding</keyword>
<evidence type="ECO:0000313" key="6">
    <source>
        <dbReference type="EMBL" id="CQI88127.1"/>
    </source>
</evidence>
<dbReference type="InterPro" id="IPR003593">
    <property type="entry name" value="AAA+_ATPase"/>
</dbReference>
<evidence type="ECO:0000256" key="2">
    <source>
        <dbReference type="ARBA" id="ARBA00022448"/>
    </source>
</evidence>
<dbReference type="PROSITE" id="PS50893">
    <property type="entry name" value="ABC_TRANSPORTER_2"/>
    <property type="match status" value="1"/>
</dbReference>
<sequence length="250" mass="28538">MLKKNEKAATMIIQNLSIHYPGNQGTIKALEDITLSVEKGTFLTIIGKSGCGKSTLLQAIANLCKIDIGQITHANNKIPSIGFIFQEPRLMPWLTVKENISFGLQHLKKKNPEIIKKRIDDILQLVKLEKCDYMYPNQLSGGMKQRVSIARTLVTQPDLLLLDEPFSALDAFTKRTLQNELLSWWENTHSSVIFVTHDIEEAILLGQRVIVMDDGRITEDLLIDLKYPREIDQDEVVKMRRYLTDKLMPH</sequence>
<dbReference type="OrthoDB" id="9802264at2"/>
<evidence type="ECO:0000256" key="4">
    <source>
        <dbReference type="ARBA" id="ARBA00022840"/>
    </source>
</evidence>
<evidence type="ECO:0000313" key="7">
    <source>
        <dbReference type="Proteomes" id="UP000042054"/>
    </source>
</evidence>
<dbReference type="SMART" id="SM00382">
    <property type="entry name" value="AAA"/>
    <property type="match status" value="1"/>
</dbReference>
<dbReference type="GO" id="GO:0016887">
    <property type="term" value="F:ATP hydrolysis activity"/>
    <property type="evidence" value="ECO:0007669"/>
    <property type="project" value="InterPro"/>
</dbReference>
<name>A0A0U1HNL3_YERRO</name>
<accession>A0A0U1HNL3</accession>
<dbReference type="Pfam" id="PF00005">
    <property type="entry name" value="ABC_tran"/>
    <property type="match status" value="1"/>
</dbReference>
<dbReference type="GO" id="GO:0005524">
    <property type="term" value="F:ATP binding"/>
    <property type="evidence" value="ECO:0007669"/>
    <property type="project" value="UniProtKB-KW"/>
</dbReference>